<dbReference type="InterPro" id="IPR039420">
    <property type="entry name" value="WalR-like"/>
</dbReference>
<keyword evidence="1 6" id="KW-0597">Phosphoprotein</keyword>
<evidence type="ECO:0000256" key="6">
    <source>
        <dbReference type="PROSITE-ProRule" id="PRU00169"/>
    </source>
</evidence>
<sequence length="246" mass="26849">MRILLVEDDLTTARGVTLMLKTQGMIVDAADTGEEALELARLYDYDIIVLDLMLPDMEGYEVVRRLRAARRATPVLILSGLSRPAAKVKGFGLGADDFIVKPFDSQELIARIQAIVRRTKGFSQPSVAVGNLTLDLGAREAQVEGRSVHLTGKEYAILELLTLRKGMVMTKEAFLNHLYGGMDEPEVKIIDVFICKLRKKLAQAGCDELIGTVWGRGYVLRDPSAAPIRSAAALRAPETPATQAAA</sequence>
<dbReference type="Pfam" id="PF00486">
    <property type="entry name" value="Trans_reg_C"/>
    <property type="match status" value="1"/>
</dbReference>
<proteinExistence type="predicted"/>
<dbReference type="InterPro" id="IPR011006">
    <property type="entry name" value="CheY-like_superfamily"/>
</dbReference>
<feature type="modified residue" description="4-aspartylphosphate" evidence="6">
    <location>
        <position position="51"/>
    </location>
</feature>
<protein>
    <submittedName>
        <fullName evidence="10">Response regulator transcription factor</fullName>
    </submittedName>
</protein>
<keyword evidence="11" id="KW-1185">Reference proteome</keyword>
<feature type="domain" description="Response regulatory" evidence="8">
    <location>
        <begin position="2"/>
        <end position="116"/>
    </location>
</feature>
<keyword evidence="5" id="KW-0804">Transcription</keyword>
<evidence type="ECO:0000313" key="10">
    <source>
        <dbReference type="EMBL" id="MBP0492019.1"/>
    </source>
</evidence>
<evidence type="ECO:0000313" key="11">
    <source>
        <dbReference type="Proteomes" id="UP000677537"/>
    </source>
</evidence>
<dbReference type="GO" id="GO:0005829">
    <property type="term" value="C:cytosol"/>
    <property type="evidence" value="ECO:0007669"/>
    <property type="project" value="TreeGrafter"/>
</dbReference>
<dbReference type="CDD" id="cd00383">
    <property type="entry name" value="trans_reg_C"/>
    <property type="match status" value="1"/>
</dbReference>
<gene>
    <name evidence="10" type="ORF">J5Y10_04425</name>
</gene>
<evidence type="ECO:0000256" key="2">
    <source>
        <dbReference type="ARBA" id="ARBA00023012"/>
    </source>
</evidence>
<evidence type="ECO:0000256" key="1">
    <source>
        <dbReference type="ARBA" id="ARBA00022553"/>
    </source>
</evidence>
<dbReference type="Proteomes" id="UP000677537">
    <property type="component" value="Unassembled WGS sequence"/>
</dbReference>
<dbReference type="Gene3D" id="1.10.10.10">
    <property type="entry name" value="Winged helix-like DNA-binding domain superfamily/Winged helix DNA-binding domain"/>
    <property type="match status" value="1"/>
</dbReference>
<dbReference type="GO" id="GO:0000156">
    <property type="term" value="F:phosphorelay response regulator activity"/>
    <property type="evidence" value="ECO:0007669"/>
    <property type="project" value="TreeGrafter"/>
</dbReference>
<dbReference type="PANTHER" id="PTHR48111">
    <property type="entry name" value="REGULATOR OF RPOS"/>
    <property type="match status" value="1"/>
</dbReference>
<dbReference type="PROSITE" id="PS50110">
    <property type="entry name" value="RESPONSE_REGULATORY"/>
    <property type="match status" value="1"/>
</dbReference>
<accession>A0A940MRA0</accession>
<evidence type="ECO:0000256" key="7">
    <source>
        <dbReference type="PROSITE-ProRule" id="PRU01091"/>
    </source>
</evidence>
<dbReference type="Pfam" id="PF00072">
    <property type="entry name" value="Response_reg"/>
    <property type="match status" value="1"/>
</dbReference>
<dbReference type="PROSITE" id="PS51755">
    <property type="entry name" value="OMPR_PHOB"/>
    <property type="match status" value="1"/>
</dbReference>
<evidence type="ECO:0000259" key="9">
    <source>
        <dbReference type="PROSITE" id="PS51755"/>
    </source>
</evidence>
<evidence type="ECO:0000256" key="3">
    <source>
        <dbReference type="ARBA" id="ARBA00023015"/>
    </source>
</evidence>
<dbReference type="SUPFAM" id="SSF52172">
    <property type="entry name" value="CheY-like"/>
    <property type="match status" value="1"/>
</dbReference>
<comment type="caution">
    <text evidence="10">The sequence shown here is derived from an EMBL/GenBank/DDBJ whole genome shotgun (WGS) entry which is preliminary data.</text>
</comment>
<dbReference type="SMART" id="SM00448">
    <property type="entry name" value="REC"/>
    <property type="match status" value="1"/>
</dbReference>
<dbReference type="Gene3D" id="3.40.50.2300">
    <property type="match status" value="1"/>
</dbReference>
<dbReference type="GO" id="GO:0006355">
    <property type="term" value="P:regulation of DNA-templated transcription"/>
    <property type="evidence" value="ECO:0007669"/>
    <property type="project" value="InterPro"/>
</dbReference>
<feature type="domain" description="OmpR/PhoB-type" evidence="9">
    <location>
        <begin position="124"/>
        <end position="222"/>
    </location>
</feature>
<dbReference type="GO" id="GO:0032993">
    <property type="term" value="C:protein-DNA complex"/>
    <property type="evidence" value="ECO:0007669"/>
    <property type="project" value="TreeGrafter"/>
</dbReference>
<evidence type="ECO:0000256" key="5">
    <source>
        <dbReference type="ARBA" id="ARBA00023163"/>
    </source>
</evidence>
<dbReference type="InterPro" id="IPR001867">
    <property type="entry name" value="OmpR/PhoB-type_DNA-bd"/>
</dbReference>
<dbReference type="RefSeq" id="WP_209371095.1">
    <property type="nucleotide sequence ID" value="NZ_JAGIZA010000002.1"/>
</dbReference>
<dbReference type="EMBL" id="JAGIZA010000002">
    <property type="protein sequence ID" value="MBP0492019.1"/>
    <property type="molecule type" value="Genomic_DNA"/>
</dbReference>
<keyword evidence="3" id="KW-0805">Transcription regulation</keyword>
<dbReference type="SMART" id="SM00862">
    <property type="entry name" value="Trans_reg_C"/>
    <property type="match status" value="1"/>
</dbReference>
<feature type="DNA-binding region" description="OmpR/PhoB-type" evidence="7">
    <location>
        <begin position="124"/>
        <end position="222"/>
    </location>
</feature>
<name>A0A940MRA0_9PROT</name>
<dbReference type="PANTHER" id="PTHR48111:SF22">
    <property type="entry name" value="REGULATOR OF RPOS"/>
    <property type="match status" value="1"/>
</dbReference>
<evidence type="ECO:0000256" key="4">
    <source>
        <dbReference type="ARBA" id="ARBA00023125"/>
    </source>
</evidence>
<dbReference type="AlphaFoldDB" id="A0A940MRA0"/>
<evidence type="ECO:0000259" key="8">
    <source>
        <dbReference type="PROSITE" id="PS50110"/>
    </source>
</evidence>
<dbReference type="InterPro" id="IPR001789">
    <property type="entry name" value="Sig_transdc_resp-reg_receiver"/>
</dbReference>
<dbReference type="NCBIfam" id="NF045991">
    <property type="entry name" value="RespRegCtrARhodob"/>
    <property type="match status" value="1"/>
</dbReference>
<keyword evidence="2" id="KW-0902">Two-component regulatory system</keyword>
<reference evidence="10" key="1">
    <citation type="submission" date="2021-03" db="EMBL/GenBank/DDBJ databases">
        <authorList>
            <person name="So Y."/>
        </authorList>
    </citation>
    <scope>NUCLEOTIDE SEQUENCE</scope>
    <source>
        <strain evidence="10">SG15</strain>
    </source>
</reference>
<keyword evidence="4 7" id="KW-0238">DNA-binding</keyword>
<dbReference type="GO" id="GO:0000976">
    <property type="term" value="F:transcription cis-regulatory region binding"/>
    <property type="evidence" value="ECO:0007669"/>
    <property type="project" value="TreeGrafter"/>
</dbReference>
<organism evidence="10 11">
    <name type="scientific">Roseomonas indoligenes</name>
    <dbReference type="NCBI Taxonomy" id="2820811"/>
    <lineage>
        <taxon>Bacteria</taxon>
        <taxon>Pseudomonadati</taxon>
        <taxon>Pseudomonadota</taxon>
        <taxon>Alphaproteobacteria</taxon>
        <taxon>Acetobacterales</taxon>
        <taxon>Roseomonadaceae</taxon>
        <taxon>Roseomonas</taxon>
    </lineage>
</organism>
<dbReference type="FunFam" id="1.10.10.10:FF:000052">
    <property type="entry name" value="Cell cycle response regulator"/>
    <property type="match status" value="1"/>
</dbReference>
<dbReference type="InterPro" id="IPR036388">
    <property type="entry name" value="WH-like_DNA-bd_sf"/>
</dbReference>